<proteinExistence type="predicted"/>
<dbReference type="PANTHER" id="PTHR43211:SF1">
    <property type="entry name" value="BLL6422 PROTEIN"/>
    <property type="match status" value="1"/>
</dbReference>
<dbReference type="SUPFAM" id="SSF56529">
    <property type="entry name" value="FAH"/>
    <property type="match status" value="1"/>
</dbReference>
<dbReference type="AlphaFoldDB" id="A0A378TIL0"/>
<keyword evidence="2" id="KW-0456">Lyase</keyword>
<dbReference type="InterPro" id="IPR036663">
    <property type="entry name" value="Fumarylacetoacetase_C_sf"/>
</dbReference>
<evidence type="ECO:0000313" key="3">
    <source>
        <dbReference type="Proteomes" id="UP000254978"/>
    </source>
</evidence>
<dbReference type="Gene3D" id="3.90.850.10">
    <property type="entry name" value="Fumarylacetoacetase-like, C-terminal domain"/>
    <property type="match status" value="1"/>
</dbReference>
<dbReference type="Proteomes" id="UP000254978">
    <property type="component" value="Unassembled WGS sequence"/>
</dbReference>
<protein>
    <submittedName>
        <fullName evidence="2">Bifunctional2-hydroxyhepta-2,4-diene-1,7-dioate isomerase cyclasedehydrase</fullName>
        <ecNumber evidence="2">4.3.2.3</ecNumber>
    </submittedName>
</protein>
<dbReference type="GO" id="GO:0050385">
    <property type="term" value="F:ureidoglycolate lyase activity"/>
    <property type="evidence" value="ECO:0007669"/>
    <property type="project" value="UniProtKB-EC"/>
</dbReference>
<evidence type="ECO:0000259" key="1">
    <source>
        <dbReference type="Pfam" id="PF01557"/>
    </source>
</evidence>
<dbReference type="GO" id="GO:0016853">
    <property type="term" value="F:isomerase activity"/>
    <property type="evidence" value="ECO:0007669"/>
    <property type="project" value="UniProtKB-KW"/>
</dbReference>
<gene>
    <name evidence="2" type="ORF">NCTC10821_03181</name>
</gene>
<keyword evidence="3" id="KW-1185">Reference proteome</keyword>
<organism evidence="2 3">
    <name type="scientific">Mycolicibacterium tokaiense</name>
    <dbReference type="NCBI Taxonomy" id="39695"/>
    <lineage>
        <taxon>Bacteria</taxon>
        <taxon>Bacillati</taxon>
        <taxon>Actinomycetota</taxon>
        <taxon>Actinomycetes</taxon>
        <taxon>Mycobacteriales</taxon>
        <taxon>Mycobacteriaceae</taxon>
        <taxon>Mycolicibacterium</taxon>
    </lineage>
</organism>
<accession>A0A378TIL0</accession>
<dbReference type="PANTHER" id="PTHR43211">
    <property type="entry name" value="FUMARYLACETOACETATE HYDROLASE"/>
    <property type="match status" value="1"/>
</dbReference>
<dbReference type="Pfam" id="PF01557">
    <property type="entry name" value="FAA_hydrolase"/>
    <property type="match status" value="1"/>
</dbReference>
<feature type="domain" description="Fumarylacetoacetase-like C-terminal" evidence="1">
    <location>
        <begin position="101"/>
        <end position="300"/>
    </location>
</feature>
<dbReference type="EMBL" id="UGQT01000001">
    <property type="protein sequence ID" value="STZ59643.1"/>
    <property type="molecule type" value="Genomic_DNA"/>
</dbReference>
<sequence length="319" mass="34016">MRWATFQTSNITTPLVGLLRDGALYALPPPETLIDVIADGDAGQAAAAQRAIREPFHVAELGDAELLAPIPRPPSVRDFMAFENHYVTSMAALGVPTHPLYYQQPVFYFSNPAAIQGPAEDVRMAPGSTAFDYELEVAAVIGRPGSNISPAEAQDHIAGYTILSDWSARDVQEAEMSFQIGPAKGKDTATSLGPYLVSKDELAPYATERGFDLAMTASVNGVQYSSGNWSSLYWSFADLIAYASRGTTLVPGDVVGAGTVGTGCIIELSRVHGAERYPYLVENDVVELTIAELGSITATVTAAQELIPLSRTSRSADGR</sequence>
<keyword evidence="2" id="KW-0413">Isomerase</keyword>
<name>A0A378TIL0_9MYCO</name>
<evidence type="ECO:0000313" key="2">
    <source>
        <dbReference type="EMBL" id="STZ59643.1"/>
    </source>
</evidence>
<reference evidence="2 3" key="1">
    <citation type="submission" date="2018-06" db="EMBL/GenBank/DDBJ databases">
        <authorList>
            <consortium name="Pathogen Informatics"/>
            <person name="Doyle S."/>
        </authorList>
    </citation>
    <scope>NUCLEOTIDE SEQUENCE [LARGE SCALE GENOMIC DNA]</scope>
    <source>
        <strain evidence="2 3">NCTC10821</strain>
    </source>
</reference>
<dbReference type="InterPro" id="IPR011234">
    <property type="entry name" value="Fumarylacetoacetase-like_C"/>
</dbReference>
<dbReference type="EC" id="4.3.2.3" evidence="2"/>
<dbReference type="OrthoDB" id="2273115at2"/>